<evidence type="ECO:0000313" key="1">
    <source>
        <dbReference type="EMBL" id="JAD31737.1"/>
    </source>
</evidence>
<reference evidence="1" key="2">
    <citation type="journal article" date="2015" name="Data Brief">
        <title>Shoot transcriptome of the giant reed, Arundo donax.</title>
        <authorList>
            <person name="Barrero R.A."/>
            <person name="Guerrero F.D."/>
            <person name="Moolhuijzen P."/>
            <person name="Goolsby J.A."/>
            <person name="Tidwell J."/>
            <person name="Bellgard S.E."/>
            <person name="Bellgard M.I."/>
        </authorList>
    </citation>
    <scope>NUCLEOTIDE SEQUENCE</scope>
    <source>
        <tissue evidence="1">Shoot tissue taken approximately 20 cm above the soil surface</tissue>
    </source>
</reference>
<dbReference type="AlphaFoldDB" id="A0A0A8ZA44"/>
<organism evidence="1">
    <name type="scientific">Arundo donax</name>
    <name type="common">Giant reed</name>
    <name type="synonym">Donax arundinaceus</name>
    <dbReference type="NCBI Taxonomy" id="35708"/>
    <lineage>
        <taxon>Eukaryota</taxon>
        <taxon>Viridiplantae</taxon>
        <taxon>Streptophyta</taxon>
        <taxon>Embryophyta</taxon>
        <taxon>Tracheophyta</taxon>
        <taxon>Spermatophyta</taxon>
        <taxon>Magnoliopsida</taxon>
        <taxon>Liliopsida</taxon>
        <taxon>Poales</taxon>
        <taxon>Poaceae</taxon>
        <taxon>PACMAD clade</taxon>
        <taxon>Arundinoideae</taxon>
        <taxon>Arundineae</taxon>
        <taxon>Arundo</taxon>
    </lineage>
</organism>
<accession>A0A0A8ZA44</accession>
<name>A0A0A8ZA44_ARUDO</name>
<proteinExistence type="predicted"/>
<sequence length="42" mass="4602">MGVDNLALVMTRRFMVYLDSVEGGMTVAHRTVCTENILTGTV</sequence>
<reference evidence="1" key="1">
    <citation type="submission" date="2014-09" db="EMBL/GenBank/DDBJ databases">
        <authorList>
            <person name="Magalhaes I.L.F."/>
            <person name="Oliveira U."/>
            <person name="Santos F.R."/>
            <person name="Vidigal T.H.D.A."/>
            <person name="Brescovit A.D."/>
            <person name="Santos A.J."/>
        </authorList>
    </citation>
    <scope>NUCLEOTIDE SEQUENCE</scope>
    <source>
        <tissue evidence="1">Shoot tissue taken approximately 20 cm above the soil surface</tissue>
    </source>
</reference>
<protein>
    <submittedName>
        <fullName evidence="1">Uncharacterized protein</fullName>
    </submittedName>
</protein>
<dbReference type="EMBL" id="GBRH01266158">
    <property type="protein sequence ID" value="JAD31737.1"/>
    <property type="molecule type" value="Transcribed_RNA"/>
</dbReference>